<evidence type="ECO:0000313" key="23">
    <source>
        <dbReference type="Proteomes" id="UP001589813"/>
    </source>
</evidence>
<dbReference type="RefSeq" id="WP_377248431.1">
    <property type="nucleotide sequence ID" value="NZ_JBHLXP010000005.1"/>
</dbReference>
<evidence type="ECO:0000256" key="3">
    <source>
        <dbReference type="ARBA" id="ARBA00004496"/>
    </source>
</evidence>
<evidence type="ECO:0000256" key="1">
    <source>
        <dbReference type="ARBA" id="ARBA00000824"/>
    </source>
</evidence>
<evidence type="ECO:0000256" key="4">
    <source>
        <dbReference type="ARBA" id="ARBA00004741"/>
    </source>
</evidence>
<evidence type="ECO:0000256" key="10">
    <source>
        <dbReference type="ARBA" id="ARBA00022605"/>
    </source>
</evidence>
<keyword evidence="9" id="KW-0963">Cytoplasm</keyword>
<evidence type="ECO:0000256" key="18">
    <source>
        <dbReference type="ARBA" id="ARBA00047848"/>
    </source>
</evidence>
<evidence type="ECO:0000256" key="11">
    <source>
        <dbReference type="ARBA" id="ARBA00023141"/>
    </source>
</evidence>
<dbReference type="CDD" id="cd13631">
    <property type="entry name" value="PBP2_Ct-PDT_like"/>
    <property type="match status" value="1"/>
</dbReference>
<comment type="catalytic activity">
    <reaction evidence="18">
        <text>prephenate + H(+) = 3-phenylpyruvate + CO2 + H2O</text>
        <dbReference type="Rhea" id="RHEA:21648"/>
        <dbReference type="ChEBI" id="CHEBI:15377"/>
        <dbReference type="ChEBI" id="CHEBI:15378"/>
        <dbReference type="ChEBI" id="CHEBI:16526"/>
        <dbReference type="ChEBI" id="CHEBI:18005"/>
        <dbReference type="ChEBI" id="CHEBI:29934"/>
        <dbReference type="EC" id="4.2.1.51"/>
    </reaction>
</comment>
<dbReference type="GO" id="GO:0004106">
    <property type="term" value="F:chorismate mutase activity"/>
    <property type="evidence" value="ECO:0007669"/>
    <property type="project" value="UniProtKB-EC"/>
</dbReference>
<keyword evidence="15" id="KW-0511">Multifunctional enzyme</keyword>
<feature type="domain" description="ACT" evidence="21">
    <location>
        <begin position="297"/>
        <end position="374"/>
    </location>
</feature>
<keyword evidence="12" id="KW-0584">Phenylalanine biosynthesis</keyword>
<dbReference type="InterPro" id="IPR008242">
    <property type="entry name" value="Chor_mutase/pphenate_deHydtase"/>
</dbReference>
<dbReference type="Proteomes" id="UP001589813">
    <property type="component" value="Unassembled WGS sequence"/>
</dbReference>
<keyword evidence="14" id="KW-0456">Lyase</keyword>
<dbReference type="SUPFAM" id="SSF48600">
    <property type="entry name" value="Chorismate mutase II"/>
    <property type="match status" value="1"/>
</dbReference>
<dbReference type="InterPro" id="IPR036263">
    <property type="entry name" value="Chorismate_II_sf"/>
</dbReference>
<evidence type="ECO:0000259" key="21">
    <source>
        <dbReference type="PROSITE" id="PS51671"/>
    </source>
</evidence>
<dbReference type="SUPFAM" id="SSF55021">
    <property type="entry name" value="ACT-like"/>
    <property type="match status" value="1"/>
</dbReference>
<dbReference type="EC" id="5.4.99.5" evidence="6"/>
<sequence>MAIELDQIRHDISDTDQQLLGLLAKRRALALAVAEAKLAQNKPIRDQKREEELLLSLIGKGKDLGLDAQYVTRLYHVIIEDSVLQQQAKVQGQLNGENGPVCRVAFLGRQGSYSYWATQKYFTRRAEKLIEIGCDSFNEIVQAVETGHADYAVLPIENTSSGSINEVFDLLQHTRLSIVGELTHPIKHCLLGLPGTDLSKIKQICAHPQVIAQCSQYLQTLSSIKIEYCDASSDAFNRVRQAQDLSVVAIGGEEGGKLYGLEVLGRDLANQKDNVSRFIVVARKPINVAKAIPAKTTFIMYTGQQPGALVDALTVLKQHGISMGKLESRPIPGNPWEEMFYVDVFANLDDYAMKRALDELNRITRFVKVLGCYPSEDVAPTVVTSA</sequence>
<evidence type="ECO:0000313" key="22">
    <source>
        <dbReference type="EMBL" id="MFC0050515.1"/>
    </source>
</evidence>
<dbReference type="Pfam" id="PF00800">
    <property type="entry name" value="PDT"/>
    <property type="match status" value="1"/>
</dbReference>
<dbReference type="EC" id="4.2.1.51" evidence="7"/>
<dbReference type="PROSITE" id="PS51168">
    <property type="entry name" value="CHORISMATE_MUT_2"/>
    <property type="match status" value="1"/>
</dbReference>
<dbReference type="Gene3D" id="1.20.59.10">
    <property type="entry name" value="Chorismate mutase"/>
    <property type="match status" value="1"/>
</dbReference>
<dbReference type="CDD" id="cd04905">
    <property type="entry name" value="ACT_CM-PDT"/>
    <property type="match status" value="1"/>
</dbReference>
<gene>
    <name evidence="22" type="ORF">ACFFJP_19690</name>
</gene>
<proteinExistence type="predicted"/>
<evidence type="ECO:0000259" key="20">
    <source>
        <dbReference type="PROSITE" id="PS51171"/>
    </source>
</evidence>
<keyword evidence="10" id="KW-0028">Amino-acid biosynthesis</keyword>
<organism evidence="22 23">
    <name type="scientific">Rheinheimera tilapiae</name>
    <dbReference type="NCBI Taxonomy" id="875043"/>
    <lineage>
        <taxon>Bacteria</taxon>
        <taxon>Pseudomonadati</taxon>
        <taxon>Pseudomonadota</taxon>
        <taxon>Gammaproteobacteria</taxon>
        <taxon>Chromatiales</taxon>
        <taxon>Chromatiaceae</taxon>
        <taxon>Rheinheimera</taxon>
    </lineage>
</organism>
<evidence type="ECO:0000256" key="16">
    <source>
        <dbReference type="ARBA" id="ARBA00031175"/>
    </source>
</evidence>
<dbReference type="PANTHER" id="PTHR21022:SF19">
    <property type="entry name" value="PREPHENATE DEHYDRATASE-RELATED"/>
    <property type="match status" value="1"/>
</dbReference>
<keyword evidence="13 22" id="KW-0413">Isomerase</keyword>
<dbReference type="PROSITE" id="PS51171">
    <property type="entry name" value="PREPHENATE_DEHYDR_3"/>
    <property type="match status" value="1"/>
</dbReference>
<dbReference type="PROSITE" id="PS51671">
    <property type="entry name" value="ACT"/>
    <property type="match status" value="1"/>
</dbReference>
<evidence type="ECO:0000256" key="5">
    <source>
        <dbReference type="ARBA" id="ARBA00004817"/>
    </source>
</evidence>
<evidence type="ECO:0000256" key="13">
    <source>
        <dbReference type="ARBA" id="ARBA00023235"/>
    </source>
</evidence>
<evidence type="ECO:0000259" key="19">
    <source>
        <dbReference type="PROSITE" id="PS51168"/>
    </source>
</evidence>
<dbReference type="InterPro" id="IPR002701">
    <property type="entry name" value="CM_II_prokaryot"/>
</dbReference>
<dbReference type="Gene3D" id="3.40.190.10">
    <property type="entry name" value="Periplasmic binding protein-like II"/>
    <property type="match status" value="2"/>
</dbReference>
<evidence type="ECO:0000256" key="14">
    <source>
        <dbReference type="ARBA" id="ARBA00023239"/>
    </source>
</evidence>
<evidence type="ECO:0000256" key="6">
    <source>
        <dbReference type="ARBA" id="ARBA00012404"/>
    </source>
</evidence>
<protein>
    <recommendedName>
        <fullName evidence="8">Bifunctional chorismate mutase/prephenate dehydratase</fullName>
        <ecNumber evidence="7">4.2.1.51</ecNumber>
        <ecNumber evidence="6">5.4.99.5</ecNumber>
    </recommendedName>
    <alternativeName>
        <fullName evidence="17">Chorismate mutase-prephenate dehydratase</fullName>
    </alternativeName>
    <alternativeName>
        <fullName evidence="16">p-protein</fullName>
    </alternativeName>
</protein>
<reference evidence="22 23" key="1">
    <citation type="submission" date="2024-09" db="EMBL/GenBank/DDBJ databases">
        <authorList>
            <person name="Sun Q."/>
            <person name="Mori K."/>
        </authorList>
    </citation>
    <scope>NUCLEOTIDE SEQUENCE [LARGE SCALE GENOMIC DNA]</scope>
    <source>
        <strain evidence="22 23">KCTC 23315</strain>
    </source>
</reference>
<dbReference type="InterPro" id="IPR045865">
    <property type="entry name" value="ACT-like_dom_sf"/>
</dbReference>
<accession>A0ABV6BM08</accession>
<evidence type="ECO:0000256" key="12">
    <source>
        <dbReference type="ARBA" id="ARBA00023222"/>
    </source>
</evidence>
<dbReference type="EMBL" id="JBHLXP010000005">
    <property type="protein sequence ID" value="MFC0050515.1"/>
    <property type="molecule type" value="Genomic_DNA"/>
</dbReference>
<keyword evidence="11" id="KW-0057">Aromatic amino acid biosynthesis</keyword>
<keyword evidence="23" id="KW-1185">Reference proteome</keyword>
<comment type="subcellular location">
    <subcellularLocation>
        <location evidence="3">Cytoplasm</location>
    </subcellularLocation>
</comment>
<dbReference type="InterPro" id="IPR036979">
    <property type="entry name" value="CM_dom_sf"/>
</dbReference>
<evidence type="ECO:0000256" key="9">
    <source>
        <dbReference type="ARBA" id="ARBA00022490"/>
    </source>
</evidence>
<dbReference type="NCBIfam" id="TIGR01797">
    <property type="entry name" value="CM_P_1"/>
    <property type="match status" value="1"/>
</dbReference>
<comment type="caution">
    <text evidence="22">The sequence shown here is derived from an EMBL/GenBank/DDBJ whole genome shotgun (WGS) entry which is preliminary data.</text>
</comment>
<dbReference type="SMART" id="SM00830">
    <property type="entry name" value="CM_2"/>
    <property type="match status" value="1"/>
</dbReference>
<dbReference type="SUPFAM" id="SSF53850">
    <property type="entry name" value="Periplasmic binding protein-like II"/>
    <property type="match status" value="1"/>
</dbReference>
<feature type="domain" description="Chorismate mutase" evidence="19">
    <location>
        <begin position="1"/>
        <end position="90"/>
    </location>
</feature>
<comment type="pathway">
    <text evidence="5">Metabolic intermediate biosynthesis; prephenate biosynthesis; prephenate from chorismate: step 1/1.</text>
</comment>
<evidence type="ECO:0000256" key="8">
    <source>
        <dbReference type="ARBA" id="ARBA00014401"/>
    </source>
</evidence>
<evidence type="ECO:0000256" key="15">
    <source>
        <dbReference type="ARBA" id="ARBA00023268"/>
    </source>
</evidence>
<name>A0ABV6BM08_9GAMM</name>
<dbReference type="InterPro" id="IPR002912">
    <property type="entry name" value="ACT_dom"/>
</dbReference>
<feature type="domain" description="Prephenate dehydratase" evidence="20">
    <location>
        <begin position="103"/>
        <end position="283"/>
    </location>
</feature>
<comment type="catalytic activity">
    <reaction evidence="1">
        <text>chorismate = prephenate</text>
        <dbReference type="Rhea" id="RHEA:13897"/>
        <dbReference type="ChEBI" id="CHEBI:29748"/>
        <dbReference type="ChEBI" id="CHEBI:29934"/>
        <dbReference type="EC" id="5.4.99.5"/>
    </reaction>
</comment>
<evidence type="ECO:0000256" key="7">
    <source>
        <dbReference type="ARBA" id="ARBA00013147"/>
    </source>
</evidence>
<dbReference type="Pfam" id="PF01817">
    <property type="entry name" value="CM_2"/>
    <property type="match status" value="1"/>
</dbReference>
<dbReference type="Gene3D" id="3.30.70.260">
    <property type="match status" value="1"/>
</dbReference>
<evidence type="ECO:0000256" key="2">
    <source>
        <dbReference type="ARBA" id="ARBA00002364"/>
    </source>
</evidence>
<dbReference type="InterPro" id="IPR001086">
    <property type="entry name" value="Preph_deHydtase"/>
</dbReference>
<evidence type="ECO:0000256" key="17">
    <source>
        <dbReference type="ARBA" id="ARBA00031520"/>
    </source>
</evidence>
<comment type="pathway">
    <text evidence="4">Amino-acid biosynthesis; L-phenylalanine biosynthesis; phenylpyruvate from prephenate: step 1/1.</text>
</comment>
<dbReference type="PANTHER" id="PTHR21022">
    <property type="entry name" value="PREPHENATE DEHYDRATASE P PROTEIN"/>
    <property type="match status" value="1"/>
</dbReference>
<dbReference type="InterPro" id="IPR010952">
    <property type="entry name" value="CM_P_1"/>
</dbReference>
<comment type="function">
    <text evidence="2">Catalyzes the Claisen rearrangement of chorismate to prephenate and the decarboxylation/dehydration of prephenate to phenylpyruvate.</text>
</comment>
<dbReference type="PIRSF" id="PIRSF001500">
    <property type="entry name" value="Chor_mut_pdt_Ppr"/>
    <property type="match status" value="1"/>
</dbReference>